<evidence type="ECO:0000256" key="1">
    <source>
        <dbReference type="RuleBase" id="RU003682"/>
    </source>
</evidence>
<feature type="domain" description="Fe2OG dioxygenase" evidence="2">
    <location>
        <begin position="163"/>
        <end position="276"/>
    </location>
</feature>
<evidence type="ECO:0000313" key="3">
    <source>
        <dbReference type="EMBL" id="MBB6577025.1"/>
    </source>
</evidence>
<dbReference type="Pfam" id="PF09859">
    <property type="entry name" value="Oxygenase-NA"/>
    <property type="match status" value="1"/>
</dbReference>
<dbReference type="InterPro" id="IPR018655">
    <property type="entry name" value="DUF2086"/>
</dbReference>
<protein>
    <recommendedName>
        <fullName evidence="2">Fe2OG dioxygenase domain-containing protein</fullName>
    </recommendedName>
</protein>
<keyword evidence="1" id="KW-0479">Metal-binding</keyword>
<accession>A0ABR6RCX9</accession>
<proteinExistence type="inferred from homology"/>
<gene>
    <name evidence="3" type="ORF">HNP33_001075</name>
</gene>
<dbReference type="Gene3D" id="2.60.120.620">
    <property type="entry name" value="q2cbj1_9rhob like domain"/>
    <property type="match status" value="1"/>
</dbReference>
<evidence type="ECO:0000313" key="4">
    <source>
        <dbReference type="Proteomes" id="UP000562492"/>
    </source>
</evidence>
<comment type="similarity">
    <text evidence="1">Belongs to the iron/ascorbate-dependent oxidoreductase family.</text>
</comment>
<comment type="caution">
    <text evidence="3">The sequence shown here is derived from an EMBL/GenBank/DDBJ whole genome shotgun (WGS) entry which is preliminary data.</text>
</comment>
<dbReference type="Proteomes" id="UP000562492">
    <property type="component" value="Unassembled WGS sequence"/>
</dbReference>
<dbReference type="PROSITE" id="PS51471">
    <property type="entry name" value="FE2OG_OXY"/>
    <property type="match status" value="1"/>
</dbReference>
<organism evidence="3 4">
    <name type="scientific">Comamonas odontotermitis</name>
    <dbReference type="NCBI Taxonomy" id="379895"/>
    <lineage>
        <taxon>Bacteria</taxon>
        <taxon>Pseudomonadati</taxon>
        <taxon>Pseudomonadota</taxon>
        <taxon>Betaproteobacteria</taxon>
        <taxon>Burkholderiales</taxon>
        <taxon>Comamonadaceae</taxon>
        <taxon>Comamonas</taxon>
    </lineage>
</organism>
<evidence type="ECO:0000259" key="2">
    <source>
        <dbReference type="PROSITE" id="PS51471"/>
    </source>
</evidence>
<sequence length="277" mass="30776">MAKRAASAGQAALPLGDEEVFEEKMPPTPIHKAPVAMNFEVGELARRLAHYDWPGICAQVDSQGWGLLPGLLDAGQCAQLAGMYDEAAHFRSRITMQHHAFGRGEYQYFAYPLPAQVQAMRGALYARLQPLAERWRQLLQLQATPWPATHEAFIAQCHAAGQVRPTPLLLRYGAGDYNCLHQDLYGELVFPLQVIVLLSQPGHDFEGGELVLTEQRPRMQSRVQVLPLQRGDAAIIAVRERPVQGARGSYRVQHRHGVSTILRGARHTLGVVFHDAE</sequence>
<keyword evidence="1" id="KW-0560">Oxidoreductase</keyword>
<reference evidence="3 4" key="1">
    <citation type="submission" date="2020-08" db="EMBL/GenBank/DDBJ databases">
        <title>Functional genomics of gut bacteria from endangered species of beetles.</title>
        <authorList>
            <person name="Carlos-Shanley C."/>
        </authorList>
    </citation>
    <scope>NUCLEOTIDE SEQUENCE [LARGE SCALE GENOMIC DNA]</scope>
    <source>
        <strain evidence="3 4">S00124</strain>
    </source>
</reference>
<keyword evidence="1" id="KW-0408">Iron</keyword>
<dbReference type="EMBL" id="JACHKZ010000004">
    <property type="protein sequence ID" value="MBB6577025.1"/>
    <property type="molecule type" value="Genomic_DNA"/>
</dbReference>
<dbReference type="InterPro" id="IPR005123">
    <property type="entry name" value="Oxoglu/Fe-dep_dioxygenase_dom"/>
</dbReference>
<keyword evidence="4" id="KW-1185">Reference proteome</keyword>
<name>A0ABR6RCX9_9BURK</name>